<evidence type="ECO:0000256" key="2">
    <source>
        <dbReference type="PROSITE-ProRule" id="PRU00176"/>
    </source>
</evidence>
<reference evidence="5 6" key="1">
    <citation type="journal article" date="2020" name="IScience">
        <title>Genome Sequencing of the Endangered Kingdonia uniflora (Circaeasteraceae, Ranunculales) Reveals Potential Mechanisms of Evolutionary Specialization.</title>
        <authorList>
            <person name="Sun Y."/>
            <person name="Deng T."/>
            <person name="Zhang A."/>
            <person name="Moore M.J."/>
            <person name="Landis J.B."/>
            <person name="Lin N."/>
            <person name="Zhang H."/>
            <person name="Zhang X."/>
            <person name="Huang J."/>
            <person name="Zhang X."/>
            <person name="Sun H."/>
            <person name="Wang H."/>
        </authorList>
    </citation>
    <scope>NUCLEOTIDE SEQUENCE [LARGE SCALE GENOMIC DNA]</scope>
    <source>
        <strain evidence="5">TB1705</strain>
        <tissue evidence="5">Leaf</tissue>
    </source>
</reference>
<dbReference type="InterPro" id="IPR012677">
    <property type="entry name" value="Nucleotide-bd_a/b_plait_sf"/>
</dbReference>
<dbReference type="Gene3D" id="3.30.70.330">
    <property type="match status" value="2"/>
</dbReference>
<evidence type="ECO:0000256" key="1">
    <source>
        <dbReference type="ARBA" id="ARBA00022884"/>
    </source>
</evidence>
<evidence type="ECO:0000313" key="5">
    <source>
        <dbReference type="EMBL" id="KAF6143746.1"/>
    </source>
</evidence>
<evidence type="ECO:0000259" key="4">
    <source>
        <dbReference type="PROSITE" id="PS50102"/>
    </source>
</evidence>
<keyword evidence="1 2" id="KW-0694">RNA-binding</keyword>
<feature type="compositionally biased region" description="Basic and acidic residues" evidence="3">
    <location>
        <begin position="409"/>
        <end position="440"/>
    </location>
</feature>
<feature type="compositionally biased region" description="Basic and acidic residues" evidence="3">
    <location>
        <begin position="86"/>
        <end position="98"/>
    </location>
</feature>
<feature type="domain" description="RRM" evidence="4">
    <location>
        <begin position="125"/>
        <end position="203"/>
    </location>
</feature>
<comment type="caution">
    <text evidence="5">The sequence shown here is derived from an EMBL/GenBank/DDBJ whole genome shotgun (WGS) entry which is preliminary data.</text>
</comment>
<dbReference type="SMART" id="SM00360">
    <property type="entry name" value="RRM"/>
    <property type="match status" value="2"/>
</dbReference>
<name>A0A7J7LM65_9MAGN</name>
<gene>
    <name evidence="5" type="ORF">GIB67_041250</name>
</gene>
<dbReference type="Proteomes" id="UP000541444">
    <property type="component" value="Unassembled WGS sequence"/>
</dbReference>
<dbReference type="OrthoDB" id="3800936at2759"/>
<dbReference type="InterPro" id="IPR000504">
    <property type="entry name" value="RRM_dom"/>
</dbReference>
<dbReference type="PROSITE" id="PS50102">
    <property type="entry name" value="RRM"/>
    <property type="match status" value="2"/>
</dbReference>
<evidence type="ECO:0000313" key="6">
    <source>
        <dbReference type="Proteomes" id="UP000541444"/>
    </source>
</evidence>
<organism evidence="5 6">
    <name type="scientific">Kingdonia uniflora</name>
    <dbReference type="NCBI Taxonomy" id="39325"/>
    <lineage>
        <taxon>Eukaryota</taxon>
        <taxon>Viridiplantae</taxon>
        <taxon>Streptophyta</taxon>
        <taxon>Embryophyta</taxon>
        <taxon>Tracheophyta</taxon>
        <taxon>Spermatophyta</taxon>
        <taxon>Magnoliopsida</taxon>
        <taxon>Ranunculales</taxon>
        <taxon>Circaeasteraceae</taxon>
        <taxon>Kingdonia</taxon>
    </lineage>
</organism>
<proteinExistence type="predicted"/>
<sequence length="461" mass="51825">MVKSMAEETTLTEIEERVDLDDDNYVEEMDDDVEEPLDEERVEDEGLGEELMQEEEEEDDDDEEEEEQEPLQTEEQQAKDSSPAADEPHGAVECIEDKERPIALKDVEGKNTKYAELLALPPHGSEVFVGGILKEVKEEDLRDLCASIDEGAEIKLVKDKSTGENKGYAFISFKTKELAQKAIEEFHNKEFKGRTLRCSLSQSKHRLFIGNLPKTWSEEEFKKLIEENGPGAENIELIKVKALYVKNLPENTSTEKLKEVFQQHGEITKVVLPPGKAGKRDFGYVYFAERSSALKALKETEKYELDGNVLEVALAKPQSDRRSESSGSYPYKQGGVLPGYLPQAGYGYPRDPYGSSGAGYGSPSFQQPMIYGRGPMPAGMQMVPMVLPDGRLGYVLQQPGAQAPPALARRNDRRNDRSDWNDRNDRNDRTDRNDRNDRSSGSRGRGGSPDGNRGGRRYRPY</sequence>
<dbReference type="AlphaFoldDB" id="A0A7J7LM65"/>
<feature type="region of interest" description="Disordered" evidence="3">
    <location>
        <begin position="1"/>
        <end position="98"/>
    </location>
</feature>
<feature type="region of interest" description="Disordered" evidence="3">
    <location>
        <begin position="401"/>
        <end position="461"/>
    </location>
</feature>
<dbReference type="GO" id="GO:0003723">
    <property type="term" value="F:RNA binding"/>
    <property type="evidence" value="ECO:0007669"/>
    <property type="project" value="UniProtKB-UniRule"/>
</dbReference>
<dbReference type="PANTHER" id="PTHR21245">
    <property type="entry name" value="HETEROGENEOUS NUCLEAR RIBONUCLEOPROTEIN"/>
    <property type="match status" value="1"/>
</dbReference>
<feature type="compositionally biased region" description="Acidic residues" evidence="3">
    <location>
        <begin position="16"/>
        <end position="69"/>
    </location>
</feature>
<evidence type="ECO:0000256" key="3">
    <source>
        <dbReference type="SAM" id="MobiDB-lite"/>
    </source>
</evidence>
<feature type="domain" description="RRM" evidence="4">
    <location>
        <begin position="241"/>
        <end position="317"/>
    </location>
</feature>
<keyword evidence="6" id="KW-1185">Reference proteome</keyword>
<dbReference type="InterPro" id="IPR035979">
    <property type="entry name" value="RBD_domain_sf"/>
</dbReference>
<dbReference type="SUPFAM" id="SSF54928">
    <property type="entry name" value="RNA-binding domain, RBD"/>
    <property type="match status" value="2"/>
</dbReference>
<dbReference type="Pfam" id="PF00076">
    <property type="entry name" value="RRM_1"/>
    <property type="match status" value="2"/>
</dbReference>
<dbReference type="InterPro" id="IPR003954">
    <property type="entry name" value="RRM_euk-type"/>
</dbReference>
<dbReference type="EMBL" id="JACGCM010002193">
    <property type="protein sequence ID" value="KAF6143746.1"/>
    <property type="molecule type" value="Genomic_DNA"/>
</dbReference>
<dbReference type="CDD" id="cd00590">
    <property type="entry name" value="RRM_SF"/>
    <property type="match status" value="1"/>
</dbReference>
<protein>
    <recommendedName>
        <fullName evidence="4">RRM domain-containing protein</fullName>
    </recommendedName>
</protein>
<dbReference type="SMART" id="SM00361">
    <property type="entry name" value="RRM_1"/>
    <property type="match status" value="1"/>
</dbReference>
<accession>A0A7J7LM65</accession>